<reference evidence="12" key="1">
    <citation type="submission" date="2025-08" db="UniProtKB">
        <authorList>
            <consortium name="RefSeq"/>
        </authorList>
    </citation>
    <scope>IDENTIFICATION</scope>
    <source>
        <tissue evidence="12">Whole organism</tissue>
    </source>
</reference>
<keyword evidence="3 10" id="KW-0716">Sensory transduction</keyword>
<evidence type="ECO:0000256" key="4">
    <source>
        <dbReference type="ARBA" id="ARBA00022692"/>
    </source>
</evidence>
<evidence type="ECO:0000313" key="11">
    <source>
        <dbReference type="Proteomes" id="UP000504606"/>
    </source>
</evidence>
<dbReference type="Pfam" id="PF02949">
    <property type="entry name" value="7tm_6"/>
    <property type="match status" value="1"/>
</dbReference>
<name>A0A9C6X8E5_FRAOC</name>
<dbReference type="GO" id="GO:0005886">
    <property type="term" value="C:plasma membrane"/>
    <property type="evidence" value="ECO:0007669"/>
    <property type="project" value="UniProtKB-SubCell"/>
</dbReference>
<evidence type="ECO:0000256" key="5">
    <source>
        <dbReference type="ARBA" id="ARBA00022725"/>
    </source>
</evidence>
<dbReference type="GO" id="GO:0004984">
    <property type="term" value="F:olfactory receptor activity"/>
    <property type="evidence" value="ECO:0007669"/>
    <property type="project" value="InterPro"/>
</dbReference>
<keyword evidence="5 10" id="KW-0552">Olfaction</keyword>
<keyword evidence="9 10" id="KW-0807">Transducer</keyword>
<dbReference type="RefSeq" id="XP_052131004.1">
    <property type="nucleotide sequence ID" value="XM_052275044.1"/>
</dbReference>
<dbReference type="Proteomes" id="UP000504606">
    <property type="component" value="Unplaced"/>
</dbReference>
<dbReference type="OrthoDB" id="7545962at2759"/>
<dbReference type="AlphaFoldDB" id="A0A9C6X8E5"/>
<evidence type="ECO:0000256" key="2">
    <source>
        <dbReference type="ARBA" id="ARBA00022475"/>
    </source>
</evidence>
<sequence>MWSPPAYAPKRRRRLFAAYSLAIGVFTLLNAVGEMGGTVSLPSGSLERTCQNICSSLWRLLAFSMWVLFRHHVRSIQALVVEAERLASVDHGLRGLLRERVEALQRRARSQINNIILGYVCWFTYSSTGVVNQPFVEWLVTGTMPRPFLASNFWLLSGPDTPSKEAIMMLSQSVSQYTCTVIVTSYITFFGGMAIFLSFQARILGLMLEDIPFSEARLSFAREQGVRSMVTHCITFHQDILNAAMELNRVLRLMLLFLFMTGLAFIATMIYQVSVVPPTSSLFMATLMILICSNTLVGVFCYSSDQLREATEDIVHRVMASDWTSAPEPIQALMKFTVFRASKPSALWCWRVLSISRVTWLQVLNKSYSVFAVLRS</sequence>
<feature type="transmembrane region" description="Helical" evidence="10">
    <location>
        <begin position="282"/>
        <end position="302"/>
    </location>
</feature>
<keyword evidence="7 10" id="KW-0472">Membrane</keyword>
<dbReference type="GO" id="GO:0005549">
    <property type="term" value="F:odorant binding"/>
    <property type="evidence" value="ECO:0007669"/>
    <property type="project" value="InterPro"/>
</dbReference>
<keyword evidence="11" id="KW-1185">Reference proteome</keyword>
<dbReference type="InterPro" id="IPR004117">
    <property type="entry name" value="7tm6_olfct_rcpt"/>
</dbReference>
<protein>
    <recommendedName>
        <fullName evidence="10">Odorant receptor</fullName>
    </recommendedName>
</protein>
<evidence type="ECO:0000256" key="10">
    <source>
        <dbReference type="RuleBase" id="RU351113"/>
    </source>
</evidence>
<evidence type="ECO:0000256" key="1">
    <source>
        <dbReference type="ARBA" id="ARBA00004651"/>
    </source>
</evidence>
<keyword evidence="8 10" id="KW-0675">Receptor</keyword>
<evidence type="ECO:0000256" key="8">
    <source>
        <dbReference type="ARBA" id="ARBA00023170"/>
    </source>
</evidence>
<dbReference type="GO" id="GO:0007165">
    <property type="term" value="P:signal transduction"/>
    <property type="evidence" value="ECO:0007669"/>
    <property type="project" value="UniProtKB-KW"/>
</dbReference>
<evidence type="ECO:0000256" key="7">
    <source>
        <dbReference type="ARBA" id="ARBA00023136"/>
    </source>
</evidence>
<comment type="caution">
    <text evidence="10">Lacks conserved residue(s) required for the propagation of feature annotation.</text>
</comment>
<dbReference type="PANTHER" id="PTHR21137:SF35">
    <property type="entry name" value="ODORANT RECEPTOR 19A-RELATED"/>
    <property type="match status" value="1"/>
</dbReference>
<evidence type="ECO:0000256" key="3">
    <source>
        <dbReference type="ARBA" id="ARBA00022606"/>
    </source>
</evidence>
<comment type="subcellular location">
    <subcellularLocation>
        <location evidence="1 10">Cell membrane</location>
        <topology evidence="1 10">Multi-pass membrane protein</topology>
    </subcellularLocation>
</comment>
<proteinExistence type="inferred from homology"/>
<keyword evidence="2" id="KW-1003">Cell membrane</keyword>
<evidence type="ECO:0000313" key="12">
    <source>
        <dbReference type="RefSeq" id="XP_052131004.1"/>
    </source>
</evidence>
<dbReference type="KEGG" id="foc:127751456"/>
<keyword evidence="4 10" id="KW-0812">Transmembrane</keyword>
<dbReference type="GeneID" id="127751456"/>
<organism evidence="11 12">
    <name type="scientific">Frankliniella occidentalis</name>
    <name type="common">Western flower thrips</name>
    <name type="synonym">Euthrips occidentalis</name>
    <dbReference type="NCBI Taxonomy" id="133901"/>
    <lineage>
        <taxon>Eukaryota</taxon>
        <taxon>Metazoa</taxon>
        <taxon>Ecdysozoa</taxon>
        <taxon>Arthropoda</taxon>
        <taxon>Hexapoda</taxon>
        <taxon>Insecta</taxon>
        <taxon>Pterygota</taxon>
        <taxon>Neoptera</taxon>
        <taxon>Paraneoptera</taxon>
        <taxon>Thysanoptera</taxon>
        <taxon>Terebrantia</taxon>
        <taxon>Thripoidea</taxon>
        <taxon>Thripidae</taxon>
        <taxon>Frankliniella</taxon>
    </lineage>
</organism>
<evidence type="ECO:0000256" key="9">
    <source>
        <dbReference type="ARBA" id="ARBA00023224"/>
    </source>
</evidence>
<dbReference type="PANTHER" id="PTHR21137">
    <property type="entry name" value="ODORANT RECEPTOR"/>
    <property type="match status" value="1"/>
</dbReference>
<accession>A0A9C6X8E5</accession>
<gene>
    <name evidence="12" type="primary">LOC127751456</name>
</gene>
<evidence type="ECO:0000256" key="6">
    <source>
        <dbReference type="ARBA" id="ARBA00022989"/>
    </source>
</evidence>
<comment type="similarity">
    <text evidence="10">Belongs to the insect chemoreceptor superfamily. Heteromeric odorant receptor channel (TC 1.A.69) family.</text>
</comment>
<keyword evidence="6 10" id="KW-1133">Transmembrane helix</keyword>
<feature type="transmembrane region" description="Helical" evidence="10">
    <location>
        <begin position="181"/>
        <end position="199"/>
    </location>
</feature>
<feature type="transmembrane region" description="Helical" evidence="10">
    <location>
        <begin position="250"/>
        <end position="270"/>
    </location>
</feature>